<evidence type="ECO:0000313" key="12">
    <source>
        <dbReference type="Proteomes" id="UP000309747"/>
    </source>
</evidence>
<protein>
    <recommendedName>
        <fullName evidence="3">FAD:protein FMN transferase</fullName>
        <ecNumber evidence="2">2.7.1.180</ecNumber>
    </recommendedName>
    <alternativeName>
        <fullName evidence="9">Flavin transferase</fullName>
    </alternativeName>
</protein>
<evidence type="ECO:0000256" key="10">
    <source>
        <dbReference type="ARBA" id="ARBA00048540"/>
    </source>
</evidence>
<keyword evidence="8" id="KW-0460">Magnesium</keyword>
<keyword evidence="7" id="KW-0274">FAD</keyword>
<dbReference type="Gene3D" id="3.10.520.10">
    <property type="entry name" value="ApbE-like domains"/>
    <property type="match status" value="1"/>
</dbReference>
<dbReference type="PROSITE" id="PS51318">
    <property type="entry name" value="TAT"/>
    <property type="match status" value="1"/>
</dbReference>
<comment type="catalytic activity">
    <reaction evidence="10">
        <text>L-threonyl-[protein] + FAD = FMN-L-threonyl-[protein] + AMP + H(+)</text>
        <dbReference type="Rhea" id="RHEA:36847"/>
        <dbReference type="Rhea" id="RHEA-COMP:11060"/>
        <dbReference type="Rhea" id="RHEA-COMP:11061"/>
        <dbReference type="ChEBI" id="CHEBI:15378"/>
        <dbReference type="ChEBI" id="CHEBI:30013"/>
        <dbReference type="ChEBI" id="CHEBI:57692"/>
        <dbReference type="ChEBI" id="CHEBI:74257"/>
        <dbReference type="ChEBI" id="CHEBI:456215"/>
        <dbReference type="EC" id="2.7.1.180"/>
    </reaction>
</comment>
<dbReference type="EMBL" id="SUNI01000007">
    <property type="protein sequence ID" value="TJZ91839.1"/>
    <property type="molecule type" value="Genomic_DNA"/>
</dbReference>
<evidence type="ECO:0000256" key="1">
    <source>
        <dbReference type="ARBA" id="ARBA00001946"/>
    </source>
</evidence>
<keyword evidence="4" id="KW-0285">Flavoprotein</keyword>
<dbReference type="GO" id="GO:0046872">
    <property type="term" value="F:metal ion binding"/>
    <property type="evidence" value="ECO:0007669"/>
    <property type="project" value="UniProtKB-KW"/>
</dbReference>
<dbReference type="OrthoDB" id="9778595at2"/>
<evidence type="ECO:0000313" key="11">
    <source>
        <dbReference type="EMBL" id="TJZ91839.1"/>
    </source>
</evidence>
<reference evidence="11 12" key="1">
    <citation type="submission" date="2019-04" db="EMBL/GenBank/DDBJ databases">
        <authorList>
            <person name="Li J."/>
        </authorList>
    </citation>
    <scope>NUCLEOTIDE SEQUENCE [LARGE SCALE GENOMIC DNA]</scope>
    <source>
        <strain evidence="11 12">KCTC 42687</strain>
    </source>
</reference>
<dbReference type="GO" id="GO:0016740">
    <property type="term" value="F:transferase activity"/>
    <property type="evidence" value="ECO:0007669"/>
    <property type="project" value="UniProtKB-KW"/>
</dbReference>
<dbReference type="EC" id="2.7.1.180" evidence="2"/>
<dbReference type="Pfam" id="PF02424">
    <property type="entry name" value="ApbE"/>
    <property type="match status" value="1"/>
</dbReference>
<dbReference type="PANTHER" id="PTHR30040:SF2">
    <property type="entry name" value="FAD:PROTEIN FMN TRANSFERASE"/>
    <property type="match status" value="1"/>
</dbReference>
<sequence length="302" mass="31193">MRATDPGSAGQGQKARGMTTRRRVLTIMAGAALAGRAAGAAEWQGRVMGAEARLLIRAGRASDQVMSDLHARIARIEATFSLHAPSELSRLNRQGHVEASGLLLDALHLARRMHRATGGAFDPGVQPLWQALAQGTVPARVLPMAGLQRRGRHLRLAPGQALTLNGLAQGLATDLVAQDLAHLGEVLVDMGETCALGGDFRLDLEDPAAGSLGQVTLRAGRAIATTSPGALLFASGASHVIGPHGQPPLWSSVTVEAPTAALADAASTAFALMPAPAIRRAALGLGLGPVRLVDPRGDLITL</sequence>
<evidence type="ECO:0000256" key="9">
    <source>
        <dbReference type="ARBA" id="ARBA00031306"/>
    </source>
</evidence>
<evidence type="ECO:0000256" key="5">
    <source>
        <dbReference type="ARBA" id="ARBA00022679"/>
    </source>
</evidence>
<dbReference type="InterPro" id="IPR006311">
    <property type="entry name" value="TAT_signal"/>
</dbReference>
<dbReference type="PANTHER" id="PTHR30040">
    <property type="entry name" value="THIAMINE BIOSYNTHESIS LIPOPROTEIN APBE"/>
    <property type="match status" value="1"/>
</dbReference>
<gene>
    <name evidence="11" type="ORF">FA743_10245</name>
</gene>
<keyword evidence="12" id="KW-1185">Reference proteome</keyword>
<accession>A0A4U0R9M4</accession>
<evidence type="ECO:0000256" key="6">
    <source>
        <dbReference type="ARBA" id="ARBA00022723"/>
    </source>
</evidence>
<evidence type="ECO:0000256" key="3">
    <source>
        <dbReference type="ARBA" id="ARBA00016337"/>
    </source>
</evidence>
<comment type="caution">
    <text evidence="11">The sequence shown here is derived from an EMBL/GenBank/DDBJ whole genome shotgun (WGS) entry which is preliminary data.</text>
</comment>
<dbReference type="InterPro" id="IPR024932">
    <property type="entry name" value="ApbE"/>
</dbReference>
<evidence type="ECO:0000256" key="7">
    <source>
        <dbReference type="ARBA" id="ARBA00022827"/>
    </source>
</evidence>
<evidence type="ECO:0000256" key="4">
    <source>
        <dbReference type="ARBA" id="ARBA00022630"/>
    </source>
</evidence>
<dbReference type="Proteomes" id="UP000309747">
    <property type="component" value="Unassembled WGS sequence"/>
</dbReference>
<dbReference type="SUPFAM" id="SSF143631">
    <property type="entry name" value="ApbE-like"/>
    <property type="match status" value="1"/>
</dbReference>
<proteinExistence type="predicted"/>
<evidence type="ECO:0000256" key="2">
    <source>
        <dbReference type="ARBA" id="ARBA00011955"/>
    </source>
</evidence>
<keyword evidence="5 11" id="KW-0808">Transferase</keyword>
<keyword evidence="6" id="KW-0479">Metal-binding</keyword>
<name>A0A4U0R9M4_9RHOB</name>
<dbReference type="AlphaFoldDB" id="A0A4U0R9M4"/>
<comment type="cofactor">
    <cofactor evidence="1">
        <name>Mg(2+)</name>
        <dbReference type="ChEBI" id="CHEBI:18420"/>
    </cofactor>
</comment>
<organism evidence="11 12">
    <name type="scientific">Paracoccus gahaiensis</name>
    <dbReference type="NCBI Taxonomy" id="1706839"/>
    <lineage>
        <taxon>Bacteria</taxon>
        <taxon>Pseudomonadati</taxon>
        <taxon>Pseudomonadota</taxon>
        <taxon>Alphaproteobacteria</taxon>
        <taxon>Rhodobacterales</taxon>
        <taxon>Paracoccaceae</taxon>
        <taxon>Paracoccus</taxon>
    </lineage>
</organism>
<evidence type="ECO:0000256" key="8">
    <source>
        <dbReference type="ARBA" id="ARBA00022842"/>
    </source>
</evidence>
<dbReference type="InterPro" id="IPR003374">
    <property type="entry name" value="ApbE-like_sf"/>
</dbReference>